<dbReference type="PANTHER" id="PTHR45753:SF3">
    <property type="entry name" value="ORNITHINE TRANSCARBAMYLASE, MITOCHONDRIAL"/>
    <property type="match status" value="1"/>
</dbReference>
<comment type="similarity">
    <text evidence="1">Belongs to the aspartate/ornithine carbamoyltransferase superfamily. OTCase family.</text>
</comment>
<dbReference type="InterPro" id="IPR036901">
    <property type="entry name" value="Asp/Orn_carbamoylTrfase_sf"/>
</dbReference>
<dbReference type="GO" id="GO:0016597">
    <property type="term" value="F:amino acid binding"/>
    <property type="evidence" value="ECO:0007669"/>
    <property type="project" value="InterPro"/>
</dbReference>
<accession>A0AAV1LIG8</accession>
<organism evidence="5 6">
    <name type="scientific">Parnassius mnemosyne</name>
    <name type="common">clouded apollo</name>
    <dbReference type="NCBI Taxonomy" id="213953"/>
    <lineage>
        <taxon>Eukaryota</taxon>
        <taxon>Metazoa</taxon>
        <taxon>Ecdysozoa</taxon>
        <taxon>Arthropoda</taxon>
        <taxon>Hexapoda</taxon>
        <taxon>Insecta</taxon>
        <taxon>Pterygota</taxon>
        <taxon>Neoptera</taxon>
        <taxon>Endopterygota</taxon>
        <taxon>Lepidoptera</taxon>
        <taxon>Glossata</taxon>
        <taxon>Ditrysia</taxon>
        <taxon>Papilionoidea</taxon>
        <taxon>Papilionidae</taxon>
        <taxon>Parnassiinae</taxon>
        <taxon>Parnassini</taxon>
        <taxon>Parnassius</taxon>
        <taxon>Driopa</taxon>
    </lineage>
</organism>
<evidence type="ECO:0000313" key="5">
    <source>
        <dbReference type="EMBL" id="CAK1594655.1"/>
    </source>
</evidence>
<dbReference type="Pfam" id="PF00185">
    <property type="entry name" value="OTCace"/>
    <property type="match status" value="1"/>
</dbReference>
<name>A0AAV1LIG8_9NEOP</name>
<evidence type="ECO:0000256" key="1">
    <source>
        <dbReference type="ARBA" id="ARBA00007805"/>
    </source>
</evidence>
<dbReference type="AlphaFoldDB" id="A0AAV1LIG8"/>
<evidence type="ECO:0000259" key="4">
    <source>
        <dbReference type="Pfam" id="PF00185"/>
    </source>
</evidence>
<dbReference type="InterPro" id="IPR006131">
    <property type="entry name" value="Asp_carbamoyltransf_Asp/Orn-bd"/>
</dbReference>
<comment type="caution">
    <text evidence="5">The sequence shown here is derived from an EMBL/GenBank/DDBJ whole genome shotgun (WGS) entry which is preliminary data.</text>
</comment>
<reference evidence="5 6" key="1">
    <citation type="submission" date="2023-11" db="EMBL/GenBank/DDBJ databases">
        <authorList>
            <person name="Hedman E."/>
            <person name="Englund M."/>
            <person name="Stromberg M."/>
            <person name="Nyberg Akerstrom W."/>
            <person name="Nylinder S."/>
            <person name="Jareborg N."/>
            <person name="Kallberg Y."/>
            <person name="Kronander E."/>
        </authorList>
    </citation>
    <scope>NUCLEOTIDE SEQUENCE [LARGE SCALE GENOMIC DNA]</scope>
</reference>
<sequence length="284" mass="31964">MILEIISSAINLKCSLRDTHLKKMNTLHTAKVMILQEVNEPVLNMAVSKAATLMGANDVTITDNLLWECDYLGRVFSLMCDIIFVSTSTHKCVERFARQSTVPVLCMRSRTHASLQALATVMAVIEEYGTMHRVNVSYLGAPHPVLNSYLLLCPLLGANIKFKCCCSKSPVSPLLYKTSQEMTLKTRTSIMACSNKEDVLRNACVIIAGPTHHKKDEIKEFKFDDEDIQRCSYCRWIFFHTLPRGPEVNDNLFSHANARTYNAFDNMQYIASALMAKAINGHCF</sequence>
<dbReference type="Gene3D" id="3.40.50.1370">
    <property type="entry name" value="Aspartate/ornithine carbamoyltransferase"/>
    <property type="match status" value="2"/>
</dbReference>
<evidence type="ECO:0000256" key="2">
    <source>
        <dbReference type="ARBA" id="ARBA00013007"/>
    </source>
</evidence>
<proteinExistence type="inferred from homology"/>
<evidence type="ECO:0000313" key="6">
    <source>
        <dbReference type="Proteomes" id="UP001314205"/>
    </source>
</evidence>
<keyword evidence="3" id="KW-0808">Transferase</keyword>
<dbReference type="PANTHER" id="PTHR45753">
    <property type="entry name" value="ORNITHINE CARBAMOYLTRANSFERASE, MITOCHONDRIAL"/>
    <property type="match status" value="1"/>
</dbReference>
<dbReference type="Proteomes" id="UP001314205">
    <property type="component" value="Unassembled WGS sequence"/>
</dbReference>
<evidence type="ECO:0000256" key="3">
    <source>
        <dbReference type="ARBA" id="ARBA00022679"/>
    </source>
</evidence>
<protein>
    <recommendedName>
        <fullName evidence="2">ornithine carbamoyltransferase</fullName>
        <ecNumber evidence="2">2.1.3.3</ecNumber>
    </recommendedName>
</protein>
<dbReference type="GO" id="GO:0019240">
    <property type="term" value="P:citrulline biosynthetic process"/>
    <property type="evidence" value="ECO:0007669"/>
    <property type="project" value="TreeGrafter"/>
</dbReference>
<dbReference type="SUPFAM" id="SSF53671">
    <property type="entry name" value="Aspartate/ornithine carbamoyltransferase"/>
    <property type="match status" value="1"/>
</dbReference>
<dbReference type="GO" id="GO:0004585">
    <property type="term" value="F:ornithine carbamoyltransferase activity"/>
    <property type="evidence" value="ECO:0007669"/>
    <property type="project" value="UniProtKB-EC"/>
</dbReference>
<gene>
    <name evidence="5" type="ORF">PARMNEM_LOCUS14257</name>
</gene>
<keyword evidence="6" id="KW-1185">Reference proteome</keyword>
<dbReference type="GO" id="GO:0042450">
    <property type="term" value="P:L-arginine biosynthetic process via ornithine"/>
    <property type="evidence" value="ECO:0007669"/>
    <property type="project" value="TreeGrafter"/>
</dbReference>
<dbReference type="EC" id="2.1.3.3" evidence="2"/>
<feature type="domain" description="Aspartate/ornithine carbamoyltransferase Asp/Orn-binding" evidence="4">
    <location>
        <begin position="134"/>
        <end position="276"/>
    </location>
</feature>
<dbReference type="EMBL" id="CAVLGL010000090">
    <property type="protein sequence ID" value="CAK1594655.1"/>
    <property type="molecule type" value="Genomic_DNA"/>
</dbReference>